<evidence type="ECO:0000256" key="7">
    <source>
        <dbReference type="ARBA" id="ARBA00023085"/>
    </source>
</evidence>
<dbReference type="InterPro" id="IPR035513">
    <property type="entry name" value="Invertase/methylesterase_inhib"/>
</dbReference>
<dbReference type="AlphaFoldDB" id="A0A314YRL2"/>
<dbReference type="Gene3D" id="2.160.20.10">
    <property type="entry name" value="Single-stranded right-handed beta-helix, Pectin lyase-like"/>
    <property type="match status" value="1"/>
</dbReference>
<dbReference type="SUPFAM" id="SSF101148">
    <property type="entry name" value="Plant invertase/pectin methylesterase inhibitor"/>
    <property type="match status" value="1"/>
</dbReference>
<comment type="pathway">
    <text evidence="2 8">Glycan metabolism; pectin degradation; 2-dehydro-3-deoxy-D-gluconate from pectin: step 1/5.</text>
</comment>
<dbReference type="EMBL" id="PJQY01000658">
    <property type="protein sequence ID" value="PQQ08957.1"/>
    <property type="molecule type" value="Genomic_DNA"/>
</dbReference>
<comment type="catalytic activity">
    <reaction evidence="8">
        <text>[(1-&gt;4)-alpha-D-galacturonosyl methyl ester](n) + n H2O = [(1-&gt;4)-alpha-D-galacturonosyl](n) + n methanol + n H(+)</text>
        <dbReference type="Rhea" id="RHEA:22380"/>
        <dbReference type="Rhea" id="RHEA-COMP:14570"/>
        <dbReference type="Rhea" id="RHEA-COMP:14573"/>
        <dbReference type="ChEBI" id="CHEBI:15377"/>
        <dbReference type="ChEBI" id="CHEBI:15378"/>
        <dbReference type="ChEBI" id="CHEBI:17790"/>
        <dbReference type="ChEBI" id="CHEBI:140522"/>
        <dbReference type="ChEBI" id="CHEBI:140523"/>
        <dbReference type="EC" id="3.1.1.11"/>
    </reaction>
</comment>
<name>A0A314YRL2_PRUYE</name>
<evidence type="ECO:0000313" key="10">
    <source>
        <dbReference type="EMBL" id="PQQ08957.1"/>
    </source>
</evidence>
<dbReference type="InterPro" id="IPR006501">
    <property type="entry name" value="Pectinesterase_inhib_dom"/>
</dbReference>
<sequence length="278" mass="30063">MASSIAKVSFCKSTPYPDVCFDSLKLSVSINISPNIITYLLQSLQVAISEAGKLSDLFYKAGQYSNIVEKQKGAIQDCKELHQITLSSLQRSVSRVRAGNTKKLNDARAYLSAALTNKNTCLEGLDSASGPMKPALVNSLTSTYKYVSNSLSVISKPGAPKGGTNRRLLAVPTWMSRKDRRILQSSGAKYDPSEVLTVAADGTGNFTTITDAVNFAPNNSYDRTIIYVKEGVYVENVEIPSFKTNIVLLGDGSDMTVITGNRSVFDGWTTFRSATVGN</sequence>
<keyword evidence="11" id="KW-1185">Reference proteome</keyword>
<dbReference type="GO" id="GO:0045490">
    <property type="term" value="P:pectin catabolic process"/>
    <property type="evidence" value="ECO:0007669"/>
    <property type="project" value="UniProtKB-UniRule"/>
</dbReference>
<dbReference type="STRING" id="2094558.A0A314YRL2"/>
<evidence type="ECO:0000256" key="4">
    <source>
        <dbReference type="ARBA" id="ARBA00007786"/>
    </source>
</evidence>
<evidence type="ECO:0000256" key="2">
    <source>
        <dbReference type="ARBA" id="ARBA00005184"/>
    </source>
</evidence>
<comment type="similarity">
    <text evidence="3">In the N-terminal section; belongs to the PMEI family.</text>
</comment>
<dbReference type="PROSITE" id="PS00800">
    <property type="entry name" value="PECTINESTERASE_1"/>
    <property type="match status" value="1"/>
</dbReference>
<dbReference type="SUPFAM" id="SSF51126">
    <property type="entry name" value="Pectin lyase-like"/>
    <property type="match status" value="1"/>
</dbReference>
<keyword evidence="8" id="KW-0961">Cell wall biogenesis/degradation</keyword>
<dbReference type="GO" id="GO:0042545">
    <property type="term" value="P:cell wall modification"/>
    <property type="evidence" value="ECO:0007669"/>
    <property type="project" value="UniProtKB-UniRule"/>
</dbReference>
<dbReference type="Pfam" id="PF04043">
    <property type="entry name" value="PMEI"/>
    <property type="match status" value="1"/>
</dbReference>
<dbReference type="Proteomes" id="UP000250321">
    <property type="component" value="Unassembled WGS sequence"/>
</dbReference>
<comment type="similarity">
    <text evidence="4">In the C-terminal section; belongs to the pectinesterase family.</text>
</comment>
<dbReference type="Gene3D" id="1.20.140.40">
    <property type="entry name" value="Invertase/pectin methylesterase inhibitor family protein"/>
    <property type="match status" value="1"/>
</dbReference>
<dbReference type="UniPathway" id="UPA00545">
    <property type="reaction ID" value="UER00823"/>
</dbReference>
<feature type="domain" description="Pectinesterase inhibitor" evidence="9">
    <location>
        <begin position="2"/>
        <end position="153"/>
    </location>
</feature>
<organism evidence="10 11">
    <name type="scientific">Prunus yedoensis var. nudiflora</name>
    <dbReference type="NCBI Taxonomy" id="2094558"/>
    <lineage>
        <taxon>Eukaryota</taxon>
        <taxon>Viridiplantae</taxon>
        <taxon>Streptophyta</taxon>
        <taxon>Embryophyta</taxon>
        <taxon>Tracheophyta</taxon>
        <taxon>Spermatophyta</taxon>
        <taxon>Magnoliopsida</taxon>
        <taxon>eudicotyledons</taxon>
        <taxon>Gunneridae</taxon>
        <taxon>Pentapetalae</taxon>
        <taxon>rosids</taxon>
        <taxon>fabids</taxon>
        <taxon>Rosales</taxon>
        <taxon>Rosaceae</taxon>
        <taxon>Amygdaloideae</taxon>
        <taxon>Amygdaleae</taxon>
        <taxon>Prunus</taxon>
    </lineage>
</organism>
<keyword evidence="5 8" id="KW-0134">Cell wall</keyword>
<evidence type="ECO:0000313" key="11">
    <source>
        <dbReference type="Proteomes" id="UP000250321"/>
    </source>
</evidence>
<dbReference type="Pfam" id="PF01095">
    <property type="entry name" value="Pectinesterase"/>
    <property type="match status" value="1"/>
</dbReference>
<dbReference type="InterPro" id="IPR011050">
    <property type="entry name" value="Pectin_lyase_fold/virulence"/>
</dbReference>
<comment type="caution">
    <text evidence="10">The sequence shown here is derived from an EMBL/GenBank/DDBJ whole genome shotgun (WGS) entry which is preliminary data.</text>
</comment>
<dbReference type="GO" id="GO:0004857">
    <property type="term" value="F:enzyme inhibitor activity"/>
    <property type="evidence" value="ECO:0007669"/>
    <property type="project" value="InterPro"/>
</dbReference>
<dbReference type="InterPro" id="IPR000070">
    <property type="entry name" value="Pectinesterase_cat"/>
</dbReference>
<keyword evidence="7 8" id="KW-0063">Aspartyl esterase</keyword>
<evidence type="ECO:0000256" key="8">
    <source>
        <dbReference type="RuleBase" id="RU000589"/>
    </source>
</evidence>
<dbReference type="GO" id="GO:0030599">
    <property type="term" value="F:pectinesterase activity"/>
    <property type="evidence" value="ECO:0007669"/>
    <property type="project" value="UniProtKB-UniRule"/>
</dbReference>
<dbReference type="OrthoDB" id="2019149at2759"/>
<proteinExistence type="inferred from homology"/>
<keyword evidence="8" id="KW-0964">Secreted</keyword>
<dbReference type="InterPro" id="IPR018040">
    <property type="entry name" value="Pectinesterase_Tyr_AS"/>
</dbReference>
<comment type="function">
    <text evidence="8">Acts in the modification of cell walls via demethylesterification of cell wall pectin.</text>
</comment>
<evidence type="ECO:0000256" key="6">
    <source>
        <dbReference type="ARBA" id="ARBA00022801"/>
    </source>
</evidence>
<dbReference type="EC" id="3.1.1.11" evidence="8"/>
<dbReference type="FunFam" id="1.20.140.40:FF:000022">
    <property type="entry name" value="Pectinesterase"/>
    <property type="match status" value="1"/>
</dbReference>
<evidence type="ECO:0000256" key="3">
    <source>
        <dbReference type="ARBA" id="ARBA00006027"/>
    </source>
</evidence>
<dbReference type="InterPro" id="IPR012334">
    <property type="entry name" value="Pectin_lyas_fold"/>
</dbReference>
<dbReference type="CDD" id="cd15798">
    <property type="entry name" value="PMEI-like_3"/>
    <property type="match status" value="1"/>
</dbReference>
<accession>A0A314YRL2</accession>
<evidence type="ECO:0000259" key="9">
    <source>
        <dbReference type="SMART" id="SM00856"/>
    </source>
</evidence>
<comment type="subcellular location">
    <subcellularLocation>
        <location evidence="1 8">Secreted</location>
        <location evidence="1 8">Cell wall</location>
    </subcellularLocation>
</comment>
<dbReference type="PANTHER" id="PTHR31707">
    <property type="entry name" value="PECTINESTERASE"/>
    <property type="match status" value="1"/>
</dbReference>
<keyword evidence="6 8" id="KW-0378">Hydrolase</keyword>
<dbReference type="NCBIfam" id="TIGR01614">
    <property type="entry name" value="PME_inhib"/>
    <property type="match status" value="1"/>
</dbReference>
<evidence type="ECO:0000256" key="5">
    <source>
        <dbReference type="ARBA" id="ARBA00022512"/>
    </source>
</evidence>
<protein>
    <recommendedName>
        <fullName evidence="8">Pectinesterase</fullName>
        <ecNumber evidence="8">3.1.1.11</ecNumber>
    </recommendedName>
</protein>
<gene>
    <name evidence="10" type="ORF">Pyn_16022</name>
</gene>
<dbReference type="SMART" id="SM00856">
    <property type="entry name" value="PMEI"/>
    <property type="match status" value="1"/>
</dbReference>
<evidence type="ECO:0000256" key="1">
    <source>
        <dbReference type="ARBA" id="ARBA00004191"/>
    </source>
</evidence>
<reference evidence="10 11" key="1">
    <citation type="submission" date="2018-02" db="EMBL/GenBank/DDBJ databases">
        <title>Draft genome of wild Prunus yedoensis var. nudiflora.</title>
        <authorList>
            <person name="Baek S."/>
            <person name="Kim J.-H."/>
            <person name="Choi K."/>
            <person name="Kim G.-B."/>
            <person name="Cho A."/>
            <person name="Jang H."/>
            <person name="Shin C.-H."/>
            <person name="Yu H.-J."/>
            <person name="Mun J.-H."/>
        </authorList>
    </citation>
    <scope>NUCLEOTIDE SEQUENCE [LARGE SCALE GENOMIC DNA]</scope>
    <source>
        <strain evidence="11">cv. Jeju island</strain>
        <tissue evidence="10">Leaf</tissue>
    </source>
</reference>